<evidence type="ECO:0000256" key="1">
    <source>
        <dbReference type="SAM" id="MobiDB-lite"/>
    </source>
</evidence>
<dbReference type="GeneID" id="39574965"/>
<name>A0A3N2Q2D1_SODAK</name>
<feature type="compositionally biased region" description="Basic and acidic residues" evidence="1">
    <location>
        <begin position="1"/>
        <end position="11"/>
    </location>
</feature>
<sequence>MEDHNRLRRQNEQPMHPASNPRYVHDPSQGRRSMPAGSSDRYNRPAPVNTPPSQGRAIAGAGSYSAYNYPEQVTGSFATSMAANSMHYQSGYGQDGRQQPSFAGYNTMPMGYENLAGTTGSVYDAQAQFQRQPAGASILPTDVQASYFPNDPNSTPGPSTLSHAQPATATPTTYQSSSQLQQGFSTTNMSGVGGMAQPTPNAEVAIEEQEYPVSGGLEEKWIEYQTALRGVFQNIRAGALESASQSLLDVSNWLLSQVQELGLCQDDPKLHQDRIKLWENFNHAWLALFQAQKDMMQPGRLLQRPQSLVSEEGLERMGKELIRLCDGIERHGLVDYHYGVWEERILDIIQECLDITQSADGSGPHAHSGGSG</sequence>
<dbReference type="OrthoDB" id="5552418at2759"/>
<dbReference type="Proteomes" id="UP000272025">
    <property type="component" value="Unassembled WGS sequence"/>
</dbReference>
<accession>A0A3N2Q2D1</accession>
<keyword evidence="3" id="KW-1185">Reference proteome</keyword>
<dbReference type="AlphaFoldDB" id="A0A3N2Q2D1"/>
<feature type="compositionally biased region" description="Polar residues" evidence="1">
    <location>
        <begin position="180"/>
        <end position="190"/>
    </location>
</feature>
<dbReference type="EMBL" id="ML119052">
    <property type="protein sequence ID" value="ROT40828.1"/>
    <property type="molecule type" value="Genomic_DNA"/>
</dbReference>
<evidence type="ECO:0000313" key="2">
    <source>
        <dbReference type="EMBL" id="ROT40828.1"/>
    </source>
</evidence>
<proteinExistence type="predicted"/>
<feature type="region of interest" description="Disordered" evidence="1">
    <location>
        <begin position="146"/>
        <end position="198"/>
    </location>
</feature>
<organism evidence="2 3">
    <name type="scientific">Sodiomyces alkalinus (strain CBS 110278 / VKM F-3762 / F11)</name>
    <name type="common">Alkaliphilic filamentous fungus</name>
    <dbReference type="NCBI Taxonomy" id="1314773"/>
    <lineage>
        <taxon>Eukaryota</taxon>
        <taxon>Fungi</taxon>
        <taxon>Dikarya</taxon>
        <taxon>Ascomycota</taxon>
        <taxon>Pezizomycotina</taxon>
        <taxon>Sordariomycetes</taxon>
        <taxon>Hypocreomycetidae</taxon>
        <taxon>Glomerellales</taxon>
        <taxon>Plectosphaerellaceae</taxon>
        <taxon>Sodiomyces</taxon>
    </lineage>
</organism>
<gene>
    <name evidence="2" type="ORF">SODALDRAFT_105672</name>
</gene>
<reference evidence="2 3" key="1">
    <citation type="journal article" date="2018" name="Mol. Ecol.">
        <title>The obligate alkalophilic soda-lake fungus Sodiomyces alkalinus has shifted to a protein diet.</title>
        <authorList>
            <person name="Grum-Grzhimaylo A.A."/>
            <person name="Falkoski D.L."/>
            <person name="van den Heuvel J."/>
            <person name="Valero-Jimenez C.A."/>
            <person name="Min B."/>
            <person name="Choi I.G."/>
            <person name="Lipzen A."/>
            <person name="Daum C.G."/>
            <person name="Aanen D.K."/>
            <person name="Tsang A."/>
            <person name="Henrissat B."/>
            <person name="Bilanenko E.N."/>
            <person name="de Vries R.P."/>
            <person name="van Kan J.A.L."/>
            <person name="Grigoriev I.V."/>
            <person name="Debets A.J.M."/>
        </authorList>
    </citation>
    <scope>NUCLEOTIDE SEQUENCE [LARGE SCALE GENOMIC DNA]</scope>
    <source>
        <strain evidence="2 3">F11</strain>
    </source>
</reference>
<protein>
    <submittedName>
        <fullName evidence="2">Uncharacterized protein</fullName>
    </submittedName>
</protein>
<dbReference type="RefSeq" id="XP_028468634.1">
    <property type="nucleotide sequence ID" value="XM_028606487.1"/>
</dbReference>
<feature type="compositionally biased region" description="Low complexity" evidence="1">
    <location>
        <begin position="164"/>
        <end position="179"/>
    </location>
</feature>
<feature type="region of interest" description="Disordered" evidence="1">
    <location>
        <begin position="1"/>
        <end position="59"/>
    </location>
</feature>
<feature type="compositionally biased region" description="Polar residues" evidence="1">
    <location>
        <begin position="151"/>
        <end position="163"/>
    </location>
</feature>
<evidence type="ECO:0000313" key="3">
    <source>
        <dbReference type="Proteomes" id="UP000272025"/>
    </source>
</evidence>